<dbReference type="RefSeq" id="WP_094827786.1">
    <property type="nucleotide sequence ID" value="NZ_NEVL01000004.1"/>
</dbReference>
<dbReference type="AlphaFoldDB" id="A0A261S7N5"/>
<gene>
    <name evidence="1" type="ORF">CEG14_18025</name>
</gene>
<proteinExistence type="predicted"/>
<name>A0A261S7N5_9BORD</name>
<sequence>MGRLRDVEDFPILARVITPSGRQGVVVAHQGAHSEHDTHERCVVRYTDSKGAGADRGTVELLPRLLKTASEGRQFELF</sequence>
<dbReference type="EMBL" id="NEVL01000004">
    <property type="protein sequence ID" value="OZI32790.1"/>
    <property type="molecule type" value="Genomic_DNA"/>
</dbReference>
<dbReference type="Proteomes" id="UP000217005">
    <property type="component" value="Unassembled WGS sequence"/>
</dbReference>
<organism evidence="1 2">
    <name type="scientific">Bordetella genomosp. 1</name>
    <dbReference type="NCBI Taxonomy" id="1395607"/>
    <lineage>
        <taxon>Bacteria</taxon>
        <taxon>Pseudomonadati</taxon>
        <taxon>Pseudomonadota</taxon>
        <taxon>Betaproteobacteria</taxon>
        <taxon>Burkholderiales</taxon>
        <taxon>Alcaligenaceae</taxon>
        <taxon>Bordetella</taxon>
    </lineage>
</organism>
<protein>
    <submittedName>
        <fullName evidence="1">Uncharacterized protein</fullName>
    </submittedName>
</protein>
<accession>A0A261S7N5</accession>
<comment type="caution">
    <text evidence="1">The sequence shown here is derived from an EMBL/GenBank/DDBJ whole genome shotgun (WGS) entry which is preliminary data.</text>
</comment>
<evidence type="ECO:0000313" key="2">
    <source>
        <dbReference type="Proteomes" id="UP000217005"/>
    </source>
</evidence>
<reference evidence="1 2" key="1">
    <citation type="submission" date="2017-05" db="EMBL/GenBank/DDBJ databases">
        <title>Complete and WGS of Bordetella genogroups.</title>
        <authorList>
            <person name="Spilker T."/>
            <person name="LiPuma J."/>
        </authorList>
    </citation>
    <scope>NUCLEOTIDE SEQUENCE [LARGE SCALE GENOMIC DNA]</scope>
    <source>
        <strain evidence="1 2">AU17610</strain>
    </source>
</reference>
<evidence type="ECO:0000313" key="1">
    <source>
        <dbReference type="EMBL" id="OZI32790.1"/>
    </source>
</evidence>